<dbReference type="OrthoDB" id="3717264at2759"/>
<protein>
    <submittedName>
        <fullName evidence="2">Uncharacterized protein</fullName>
    </submittedName>
</protein>
<accession>A0A6A5UY69</accession>
<keyword evidence="1" id="KW-0472">Membrane</keyword>
<name>A0A6A5UY69_9PLEO</name>
<dbReference type="EMBL" id="ML976710">
    <property type="protein sequence ID" value="KAF1969370.1"/>
    <property type="molecule type" value="Genomic_DNA"/>
</dbReference>
<gene>
    <name evidence="2" type="ORF">BU23DRAFT_240186</name>
</gene>
<dbReference type="Proteomes" id="UP000800036">
    <property type="component" value="Unassembled WGS sequence"/>
</dbReference>
<feature type="transmembrane region" description="Helical" evidence="1">
    <location>
        <begin position="66"/>
        <end position="90"/>
    </location>
</feature>
<keyword evidence="1" id="KW-1133">Transmembrane helix</keyword>
<evidence type="ECO:0000313" key="2">
    <source>
        <dbReference type="EMBL" id="KAF1969370.1"/>
    </source>
</evidence>
<organism evidence="2 3">
    <name type="scientific">Bimuria novae-zelandiae CBS 107.79</name>
    <dbReference type="NCBI Taxonomy" id="1447943"/>
    <lineage>
        <taxon>Eukaryota</taxon>
        <taxon>Fungi</taxon>
        <taxon>Dikarya</taxon>
        <taxon>Ascomycota</taxon>
        <taxon>Pezizomycotina</taxon>
        <taxon>Dothideomycetes</taxon>
        <taxon>Pleosporomycetidae</taxon>
        <taxon>Pleosporales</taxon>
        <taxon>Massarineae</taxon>
        <taxon>Didymosphaeriaceae</taxon>
        <taxon>Bimuria</taxon>
    </lineage>
</organism>
<keyword evidence="1" id="KW-0812">Transmembrane</keyword>
<sequence>MTFALIVKSLLGKFNATKVDFNITPQTIILGFSNFPKIASILNVAETSFKCYGGGFRCTISALLELIFMSLVGPALAVAITVLICGFFFLRQIHHLGRPKPRPTWPQLARCLSRPLASNPNRLCYHRSDHYPGYIPASWGCTVGHRPLSGRAHCCTLRVATPQPDCYPPAHVHDSRRGYTAAATIPSSRAANYLYFQGRGYGKNRG</sequence>
<proteinExistence type="predicted"/>
<keyword evidence="3" id="KW-1185">Reference proteome</keyword>
<reference evidence="2" key="1">
    <citation type="journal article" date="2020" name="Stud. Mycol.">
        <title>101 Dothideomycetes genomes: a test case for predicting lifestyles and emergence of pathogens.</title>
        <authorList>
            <person name="Haridas S."/>
            <person name="Albert R."/>
            <person name="Binder M."/>
            <person name="Bloem J."/>
            <person name="Labutti K."/>
            <person name="Salamov A."/>
            <person name="Andreopoulos B."/>
            <person name="Baker S."/>
            <person name="Barry K."/>
            <person name="Bills G."/>
            <person name="Bluhm B."/>
            <person name="Cannon C."/>
            <person name="Castanera R."/>
            <person name="Culley D."/>
            <person name="Daum C."/>
            <person name="Ezra D."/>
            <person name="Gonzalez J."/>
            <person name="Henrissat B."/>
            <person name="Kuo A."/>
            <person name="Liang C."/>
            <person name="Lipzen A."/>
            <person name="Lutzoni F."/>
            <person name="Magnuson J."/>
            <person name="Mondo S."/>
            <person name="Nolan M."/>
            <person name="Ohm R."/>
            <person name="Pangilinan J."/>
            <person name="Park H.-J."/>
            <person name="Ramirez L."/>
            <person name="Alfaro M."/>
            <person name="Sun H."/>
            <person name="Tritt A."/>
            <person name="Yoshinaga Y."/>
            <person name="Zwiers L.-H."/>
            <person name="Turgeon B."/>
            <person name="Goodwin S."/>
            <person name="Spatafora J."/>
            <person name="Crous P."/>
            <person name="Grigoriev I."/>
        </authorList>
    </citation>
    <scope>NUCLEOTIDE SEQUENCE</scope>
    <source>
        <strain evidence="2">CBS 107.79</strain>
    </source>
</reference>
<evidence type="ECO:0000256" key="1">
    <source>
        <dbReference type="SAM" id="Phobius"/>
    </source>
</evidence>
<evidence type="ECO:0000313" key="3">
    <source>
        <dbReference type="Proteomes" id="UP000800036"/>
    </source>
</evidence>
<dbReference type="AlphaFoldDB" id="A0A6A5UY69"/>